<dbReference type="PROSITE" id="PS50923">
    <property type="entry name" value="SUSHI"/>
    <property type="match status" value="9"/>
</dbReference>
<feature type="domain" description="Sushi" evidence="6">
    <location>
        <begin position="1008"/>
        <end position="1070"/>
    </location>
</feature>
<feature type="domain" description="Sushi" evidence="6">
    <location>
        <begin position="270"/>
        <end position="332"/>
    </location>
</feature>
<feature type="domain" description="Sushi" evidence="6">
    <location>
        <begin position="731"/>
        <end position="792"/>
    </location>
</feature>
<feature type="disulfide bond" evidence="5">
    <location>
        <begin position="1110"/>
        <end position="1137"/>
    </location>
</feature>
<dbReference type="PANTHER" id="PTHR45785">
    <property type="entry name" value="COMPLEMENT FACTOR H-RELATED"/>
    <property type="match status" value="1"/>
</dbReference>
<keyword evidence="3" id="KW-0732">Signal</keyword>
<name>A0AA36D0C0_9BILA</name>
<keyword evidence="4 5" id="KW-1015">Disulfide bond</keyword>
<proteinExistence type="predicted"/>
<dbReference type="PANTHER" id="PTHR45785:SF2">
    <property type="entry name" value="COMPLEMENT FACTOR H-RELATED"/>
    <property type="match status" value="1"/>
</dbReference>
<dbReference type="Pfam" id="PF00084">
    <property type="entry name" value="Sushi"/>
    <property type="match status" value="8"/>
</dbReference>
<accession>A0AA36D0C0</accession>
<feature type="disulfide bond" evidence="5">
    <location>
        <begin position="1041"/>
        <end position="1068"/>
    </location>
</feature>
<protein>
    <recommendedName>
        <fullName evidence="6">Sushi domain-containing protein</fullName>
    </recommendedName>
</protein>
<dbReference type="Proteomes" id="UP001177023">
    <property type="component" value="Unassembled WGS sequence"/>
</dbReference>
<sequence>MRSCRAVHRPSSFRGRSSQHQLDIMVNCLGVPTREDAAAMHCSVRTYNFAETNYPPAGPFPKIAEMRDERMPAKAVELLNDVLGCIFEETKNRHEQKKTEWRPTYFVHKMNKKMEVNSAVSVWVKRNNGTDSYRVSDEDLTDRGYTRSSKDRDNFVVLLARSPGSCAGGCSIKIATNQRENGQINHQENVLGAPLGYQDLHDDLYCGRTLGACGADVPIFKYQRGNGAEEEFAYSMDPTAKFEGMTKDAGFACYGWADGGSVVHPAATEQNCMKLLDIANGRVQYSERGSGAFPLGTTAHTTCDSGYSATGQTQVLCTKKGWFPATLGGCVDQKARTTPQLITGPGDEDELGGDPSYCSRVDGVSHGSLVYSQPGPRPNGTRVTLFCDLGYVTVGESASICTSGEWLPEIGVCASALDIHCQPILTPLNGRVLYTPTNQSATPLTEGAAATLKCDPGFIVRGQQRANCRMRSWDQMLGSCERPETTVTPSTTTTTTTEQSVVVAKRQSSCSQLPVENGFLSISTLGNQQMATLGCNLGYLPNGTVTTLCQEGNWKPAIGKCISTAALFTTVALRTNSSCPDMQIMGEAGGASVNYSTSASGQHPSTSTATLKCPDGTSGQGTFTSTCTNGLWVPPALGTCVSSSLIPSTSPSSAAVSASSTSCSNPIILNGNLSYSTPNLDGTKPVGSQVYLTCPAGSSIVGASQAICQNGLWTPSLGACQPSVTLAPTTQACPGVLPPFLGSVNYSQNAPFGPFTNGTTVTLTCASGHIDGNSSSTCLSGVWSPPLGSCSLFAPSTGTQCLAMVTSGGTINYSASGPFGPFNTGTTGTLTCTTGTVQGNAISTCSNGVWTPTIGFCSTTGTSGTTCTFAPLIPLGATATYSTGSATGPFANGATVTVTCPSGQTMSGSAISTCSNGQWTTLGTCQTGTGTSTVASGGECLFGPTIPLNGQVGYSLTGPPYPQGTVATLTCSSGTTVNGQSTTTCQAGAFTPVMGYLSLIVGRAEPPGNCLAMASPPNAKIKYIQQKSGAYENGTLAELECDAEYTAAGDRLATCQNGKWVPERMGVCLKRNDSSNEQKCSPLASVKNGQISYSTSNNPYESGTRATVKCDEQFAAKGTTVSTCILGKWSSPTLDGCEPIQADPPGQRSPPTRSVNMPGAKCTAIPLKAYSSIIYSEFGFGPYSDGSSATISCHAGNVLEGEPSSHCDSGEWAPALGVCVPPVRSVARSYGLPIAHDQEPLAPKHYEKDEHRCTPPYSPAFGEITFSYPSTHGDFPVGTIAALRCNIGHLVRGPTFARCSSGSFRPVLGRCDPDLAVKLVGKCAPIPAPPHSKVTYIQASRASDYETGTTALLYCDLGYLVAGQPTLTCSSDGWEPATGFGTCQRPHA</sequence>
<keyword evidence="8" id="KW-1185">Reference proteome</keyword>
<comment type="caution">
    <text evidence="5">Lacks conserved residue(s) required for the propagation of feature annotation.</text>
</comment>
<evidence type="ECO:0000313" key="8">
    <source>
        <dbReference type="Proteomes" id="UP001177023"/>
    </source>
</evidence>
<keyword evidence="2 5" id="KW-0768">Sushi</keyword>
<feature type="disulfide bond" evidence="5">
    <location>
        <begin position="303"/>
        <end position="330"/>
    </location>
</feature>
<feature type="domain" description="Sushi" evidence="6">
    <location>
        <begin position="1160"/>
        <end position="1221"/>
    </location>
</feature>
<organism evidence="7 8">
    <name type="scientific">Mesorhabditis spiculigera</name>
    <dbReference type="NCBI Taxonomy" id="96644"/>
    <lineage>
        <taxon>Eukaryota</taxon>
        <taxon>Metazoa</taxon>
        <taxon>Ecdysozoa</taxon>
        <taxon>Nematoda</taxon>
        <taxon>Chromadorea</taxon>
        <taxon>Rhabditida</taxon>
        <taxon>Rhabditina</taxon>
        <taxon>Rhabditomorpha</taxon>
        <taxon>Rhabditoidea</taxon>
        <taxon>Rhabditidae</taxon>
        <taxon>Mesorhabditinae</taxon>
        <taxon>Mesorhabditis</taxon>
    </lineage>
</organism>
<dbReference type="SMART" id="SM00032">
    <property type="entry name" value="CCP"/>
    <property type="match status" value="15"/>
</dbReference>
<evidence type="ECO:0000313" key="7">
    <source>
        <dbReference type="EMBL" id="CAJ0578276.1"/>
    </source>
</evidence>
<evidence type="ECO:0000256" key="3">
    <source>
        <dbReference type="ARBA" id="ARBA00022729"/>
    </source>
</evidence>
<feature type="domain" description="Sushi" evidence="6">
    <location>
        <begin position="1078"/>
        <end position="1139"/>
    </location>
</feature>
<dbReference type="InterPro" id="IPR000436">
    <property type="entry name" value="Sushi_SCR_CCP_dom"/>
</dbReference>
<evidence type="ECO:0000256" key="1">
    <source>
        <dbReference type="ARBA" id="ARBA00004328"/>
    </source>
</evidence>
<gene>
    <name evidence="7" type="ORF">MSPICULIGERA_LOCUS16535</name>
</gene>
<evidence type="ECO:0000256" key="4">
    <source>
        <dbReference type="ARBA" id="ARBA00023157"/>
    </source>
</evidence>
<comment type="caution">
    <text evidence="7">The sequence shown here is derived from an EMBL/GenBank/DDBJ whole genome shotgun (WGS) entry which is preliminary data.</text>
</comment>
<evidence type="ECO:0000256" key="2">
    <source>
        <dbReference type="ARBA" id="ARBA00022659"/>
    </source>
</evidence>
<reference evidence="7" key="1">
    <citation type="submission" date="2023-06" db="EMBL/GenBank/DDBJ databases">
        <authorList>
            <person name="Delattre M."/>
        </authorList>
    </citation>
    <scope>NUCLEOTIDE SEQUENCE</scope>
    <source>
        <strain evidence="7">AF72</strain>
    </source>
</reference>
<comment type="subcellular location">
    <subcellularLocation>
        <location evidence="1">Virion</location>
    </subcellularLocation>
</comment>
<feature type="domain" description="Sushi" evidence="6">
    <location>
        <begin position="865"/>
        <end position="927"/>
    </location>
</feature>
<dbReference type="InterPro" id="IPR051503">
    <property type="entry name" value="ComplSys_Reg/VirEntry_Med"/>
</dbReference>
<evidence type="ECO:0000256" key="5">
    <source>
        <dbReference type="PROSITE-ProRule" id="PRU00302"/>
    </source>
</evidence>
<dbReference type="EMBL" id="CATQJA010002653">
    <property type="protein sequence ID" value="CAJ0578276.1"/>
    <property type="molecule type" value="Genomic_DNA"/>
</dbReference>
<dbReference type="CDD" id="cd00033">
    <property type="entry name" value="CCP"/>
    <property type="match status" value="11"/>
</dbReference>
<dbReference type="InterPro" id="IPR035976">
    <property type="entry name" value="Sushi/SCR/CCP_sf"/>
</dbReference>
<evidence type="ECO:0000259" key="6">
    <source>
        <dbReference type="PROSITE" id="PS50923"/>
    </source>
</evidence>
<feature type="domain" description="Sushi" evidence="6">
    <location>
        <begin position="661"/>
        <end position="722"/>
    </location>
</feature>
<feature type="non-terminal residue" evidence="7">
    <location>
        <position position="1388"/>
    </location>
</feature>
<feature type="disulfide bond" evidence="5">
    <location>
        <begin position="358"/>
        <end position="401"/>
    </location>
</feature>
<feature type="domain" description="Sushi" evidence="6">
    <location>
        <begin position="1321"/>
        <end position="1385"/>
    </location>
</feature>
<feature type="domain" description="Sushi" evidence="6">
    <location>
        <begin position="356"/>
        <end position="415"/>
    </location>
</feature>
<dbReference type="SUPFAM" id="SSF57535">
    <property type="entry name" value="Complement control module/SCR domain"/>
    <property type="match status" value="12"/>
</dbReference>
<dbReference type="Gene3D" id="2.10.70.10">
    <property type="entry name" value="Complement Module, domain 1"/>
    <property type="match status" value="12"/>
</dbReference>